<protein>
    <submittedName>
        <fullName evidence="1">Uncharacterized protein</fullName>
    </submittedName>
</protein>
<gene>
    <name evidence="1" type="ORF">H9L09_12205</name>
</gene>
<dbReference type="Proteomes" id="UP000515947">
    <property type="component" value="Chromosome"/>
</dbReference>
<evidence type="ECO:0000313" key="2">
    <source>
        <dbReference type="Proteomes" id="UP000515947"/>
    </source>
</evidence>
<accession>A0A7G9R700</accession>
<name>A0A7G9R700_9ACTN</name>
<dbReference type="AlphaFoldDB" id="A0A7G9R700"/>
<dbReference type="EMBL" id="CP060713">
    <property type="protein sequence ID" value="QNN51375.1"/>
    <property type="molecule type" value="Genomic_DNA"/>
</dbReference>
<organism evidence="1 2">
    <name type="scientific">Nocardioides mesophilus</name>
    <dbReference type="NCBI Taxonomy" id="433659"/>
    <lineage>
        <taxon>Bacteria</taxon>
        <taxon>Bacillati</taxon>
        <taxon>Actinomycetota</taxon>
        <taxon>Actinomycetes</taxon>
        <taxon>Propionibacteriales</taxon>
        <taxon>Nocardioidaceae</taxon>
        <taxon>Nocardioides</taxon>
    </lineage>
</organism>
<proteinExistence type="predicted"/>
<keyword evidence="2" id="KW-1185">Reference proteome</keyword>
<evidence type="ECO:0000313" key="1">
    <source>
        <dbReference type="EMBL" id="QNN51375.1"/>
    </source>
</evidence>
<sequence length="79" mass="8650">MRAAIAAEAARLNALDDDLETVRATDQVFNALDDAILAIGEPRLRELVPRPETLPARVPALGHCLHHRPDLPHGVRSSR</sequence>
<dbReference type="RefSeq" id="WP_187577215.1">
    <property type="nucleotide sequence ID" value="NZ_CP060713.1"/>
</dbReference>
<dbReference type="KEGG" id="nmes:H9L09_12205"/>
<reference evidence="1 2" key="1">
    <citation type="submission" date="2020-08" db="EMBL/GenBank/DDBJ databases">
        <title>Genome sequence of Nocardioides mesophilus KACC 16243T.</title>
        <authorList>
            <person name="Hyun D.-W."/>
            <person name="Bae J.-W."/>
        </authorList>
    </citation>
    <scope>NUCLEOTIDE SEQUENCE [LARGE SCALE GENOMIC DNA]</scope>
    <source>
        <strain evidence="1 2">KACC 16243</strain>
    </source>
</reference>